<dbReference type="AlphaFoldDB" id="A0A1C6HSW6"/>
<dbReference type="Gene3D" id="3.40.50.620">
    <property type="entry name" value="HUPs"/>
    <property type="match status" value="1"/>
</dbReference>
<dbReference type="InterPro" id="IPR014729">
    <property type="entry name" value="Rossmann-like_a/b/a_fold"/>
</dbReference>
<comment type="similarity">
    <text evidence="2">Belongs to the TmcAL family.</text>
</comment>
<name>A0A1C6HSW6_9FIRM</name>
<dbReference type="InterPro" id="IPR008513">
    <property type="entry name" value="tRNA(Met)_cyd_acetate_ligase"/>
</dbReference>
<keyword evidence="2" id="KW-0547">Nucleotide-binding</keyword>
<dbReference type="GO" id="GO:0005524">
    <property type="term" value="F:ATP binding"/>
    <property type="evidence" value="ECO:0007669"/>
    <property type="project" value="UniProtKB-KW"/>
</dbReference>
<comment type="caution">
    <text evidence="2">Lacks conserved residue(s) required for the propagation of feature annotation.</text>
</comment>
<dbReference type="SUPFAM" id="SSF52374">
    <property type="entry name" value="Nucleotidylyl transferase"/>
    <property type="match status" value="1"/>
</dbReference>
<feature type="binding site" evidence="2">
    <location>
        <begin position="7"/>
        <end position="20"/>
    </location>
    <ligand>
        <name>ATP</name>
        <dbReference type="ChEBI" id="CHEBI:30616"/>
    </ligand>
</feature>
<protein>
    <recommendedName>
        <fullName evidence="2">tRNA(Met) cytidine acetate ligase</fullName>
        <ecNumber evidence="2">6.3.4.-</ecNumber>
    </recommendedName>
</protein>
<keyword evidence="2" id="KW-0820">tRNA-binding</keyword>
<dbReference type="PANTHER" id="PTHR37825:SF1">
    <property type="entry name" value="TRNA(MET) CYTIDINE ACETATE LIGASE"/>
    <property type="match status" value="1"/>
</dbReference>
<reference evidence="3" key="1">
    <citation type="submission" date="2015-09" db="EMBL/GenBank/DDBJ databases">
        <authorList>
            <consortium name="Pathogen Informatics"/>
        </authorList>
    </citation>
    <scope>NUCLEOTIDE SEQUENCE</scope>
    <source>
        <strain evidence="3">2789STDY5834896</strain>
    </source>
</reference>
<dbReference type="Pfam" id="PF05636">
    <property type="entry name" value="HIGH_NTase1"/>
    <property type="match status" value="1"/>
</dbReference>
<dbReference type="GO" id="GO:0000049">
    <property type="term" value="F:tRNA binding"/>
    <property type="evidence" value="ECO:0007669"/>
    <property type="project" value="UniProtKB-KW"/>
</dbReference>
<feature type="binding site" evidence="2">
    <location>
        <position position="100"/>
    </location>
    <ligand>
        <name>ATP</name>
        <dbReference type="ChEBI" id="CHEBI:30616"/>
    </ligand>
</feature>
<dbReference type="PANTHER" id="PTHR37825">
    <property type="entry name" value="TRNA(MET) CYTIDINE ACETATE LIGASE"/>
    <property type="match status" value="1"/>
</dbReference>
<feature type="binding site" evidence="2">
    <location>
        <position position="157"/>
    </location>
    <ligand>
        <name>ATP</name>
        <dbReference type="ChEBI" id="CHEBI:30616"/>
    </ligand>
</feature>
<comment type="catalytic activity">
    <reaction evidence="2">
        <text>cytidine(34) in elongator tRNA(Met) + acetate + ATP = N(4)-acetylcytidine(34) in elongator tRNA(Met) + AMP + diphosphate</text>
        <dbReference type="Rhea" id="RHEA:58144"/>
        <dbReference type="Rhea" id="RHEA-COMP:10693"/>
        <dbReference type="Rhea" id="RHEA-COMP:10694"/>
        <dbReference type="ChEBI" id="CHEBI:30089"/>
        <dbReference type="ChEBI" id="CHEBI:30616"/>
        <dbReference type="ChEBI" id="CHEBI:33019"/>
        <dbReference type="ChEBI" id="CHEBI:74900"/>
        <dbReference type="ChEBI" id="CHEBI:82748"/>
        <dbReference type="ChEBI" id="CHEBI:456215"/>
    </reaction>
</comment>
<evidence type="ECO:0000256" key="1">
    <source>
        <dbReference type="ARBA" id="ARBA00022694"/>
    </source>
</evidence>
<keyword evidence="2" id="KW-0694">RNA-binding</keyword>
<dbReference type="HAMAP" id="MF_01539">
    <property type="entry name" value="TmcAL"/>
    <property type="match status" value="1"/>
</dbReference>
<keyword evidence="2" id="KW-0963">Cytoplasm</keyword>
<sequence length="378" mass="40758">MGVFGVICEYNPLHLGHCWQLKKARELGADTVVCAMSGNFVQRGAPALCHWRHRAQAALQSGADLVLRIPTPRCLSSAQFFAEGGVAVLAAIGVDKLFFGSECGDLAALQQTARLVESSRFQALFLQLRRQGLSYPRARQQAAAQLGDHSAALQSPNDTLALEYLRALKGTGIRPLCLPRNTAGHHSTSTDSPIASATALRTLLQADPHSPRARQLVPPGTLPGPDEMADSRYLDRALCQKVQMASQQQLTALPFVDTGLANRLQAAAAGQSTLAGLVAAGTSPQHTAARIRRAMWCLYLGVTQQDVLAPVQYLHVLGANSRGLALLKRAQLPVLTNLAGSKGTRYEQIERTAFAAFAGCLPHIPTENWEYTQKFLRV</sequence>
<dbReference type="GO" id="GO:0006400">
    <property type="term" value="P:tRNA modification"/>
    <property type="evidence" value="ECO:0007669"/>
    <property type="project" value="UniProtKB-UniRule"/>
</dbReference>
<dbReference type="GO" id="GO:0005737">
    <property type="term" value="C:cytoplasm"/>
    <property type="evidence" value="ECO:0007669"/>
    <property type="project" value="UniProtKB-SubCell"/>
</dbReference>
<dbReference type="EC" id="6.3.4.-" evidence="2"/>
<keyword evidence="1 2" id="KW-0819">tRNA processing</keyword>
<gene>
    <name evidence="2" type="primary">tmcAL</name>
    <name evidence="3" type="ORF">SAMEA3545359_01041</name>
</gene>
<keyword evidence="2" id="KW-0436">Ligase</keyword>
<comment type="subcellular location">
    <subcellularLocation>
        <location evidence="2">Cytoplasm</location>
    </subcellularLocation>
</comment>
<dbReference type="GO" id="GO:0016879">
    <property type="term" value="F:ligase activity, forming carbon-nitrogen bonds"/>
    <property type="evidence" value="ECO:0007669"/>
    <property type="project" value="UniProtKB-UniRule"/>
</dbReference>
<comment type="function">
    <text evidence="2">Catalyzes the formation of N(4)-acetylcytidine (ac(4)C) at the wobble position of elongator tRNA(Met), using acetate and ATP as substrates. First activates an acetate ion to form acetyladenylate (Ac-AMP) and then transfers the acetyl group to tRNA to form ac(4)C34.</text>
</comment>
<organism evidence="3">
    <name type="scientific">uncultured Anaerotruncus sp</name>
    <dbReference type="NCBI Taxonomy" id="905011"/>
    <lineage>
        <taxon>Bacteria</taxon>
        <taxon>Bacillati</taxon>
        <taxon>Bacillota</taxon>
        <taxon>Clostridia</taxon>
        <taxon>Eubacteriales</taxon>
        <taxon>Oscillospiraceae</taxon>
        <taxon>Anaerotruncus</taxon>
        <taxon>environmental samples</taxon>
    </lineage>
</organism>
<feature type="binding site" evidence="2">
    <location>
        <position position="180"/>
    </location>
    <ligand>
        <name>ATP</name>
        <dbReference type="ChEBI" id="CHEBI:30616"/>
    </ligand>
</feature>
<proteinExistence type="inferred from homology"/>
<evidence type="ECO:0000256" key="2">
    <source>
        <dbReference type="HAMAP-Rule" id="MF_01539"/>
    </source>
</evidence>
<evidence type="ECO:0000313" key="3">
    <source>
        <dbReference type="EMBL" id="SCJ60952.1"/>
    </source>
</evidence>
<accession>A0A1C6HSW6</accession>
<dbReference type="EMBL" id="FMHG01000001">
    <property type="protein sequence ID" value="SCJ60952.1"/>
    <property type="molecule type" value="Genomic_DNA"/>
</dbReference>
<keyword evidence="2" id="KW-0067">ATP-binding</keyword>